<keyword evidence="3" id="KW-0560">Oxidoreductase</keyword>
<feature type="transmembrane region" description="Helical" evidence="2">
    <location>
        <begin position="39"/>
        <end position="62"/>
    </location>
</feature>
<feature type="compositionally biased region" description="Pro residues" evidence="1">
    <location>
        <begin position="66"/>
        <end position="99"/>
    </location>
</feature>
<keyword evidence="3" id="KW-0223">Dioxygenase</keyword>
<dbReference type="KEGG" id="maur:BOH66_10015"/>
<gene>
    <name evidence="3" type="ORF">BOH66_10015</name>
</gene>
<evidence type="ECO:0000313" key="4">
    <source>
        <dbReference type="Proteomes" id="UP000187185"/>
    </source>
</evidence>
<dbReference type="RefSeq" id="WP_076690844.1">
    <property type="nucleotide sequence ID" value="NZ_CP018762.1"/>
</dbReference>
<dbReference type="GO" id="GO:0051213">
    <property type="term" value="F:dioxygenase activity"/>
    <property type="evidence" value="ECO:0007669"/>
    <property type="project" value="UniProtKB-KW"/>
</dbReference>
<reference evidence="3 4" key="1">
    <citation type="submission" date="2016-12" db="EMBL/GenBank/DDBJ databases">
        <title>Complete genome sequence of Microbacterium aurum KACC 15219.</title>
        <authorList>
            <person name="Jung Y."/>
            <person name="Shin J.-H."/>
            <person name="Lee Y.-J."/>
            <person name="Yi H."/>
            <person name="Bahn Y.-S."/>
            <person name="Kim J.F."/>
            <person name="Lee D.-W."/>
        </authorList>
    </citation>
    <scope>NUCLEOTIDE SEQUENCE [LARGE SCALE GENOMIC DNA]</scope>
    <source>
        <strain evidence="3 4">KACC 15219</strain>
    </source>
</reference>
<dbReference type="EMBL" id="CP018762">
    <property type="protein sequence ID" value="APZ34533.1"/>
    <property type="molecule type" value="Genomic_DNA"/>
</dbReference>
<keyword evidence="4" id="KW-1185">Reference proteome</keyword>
<evidence type="ECO:0000256" key="1">
    <source>
        <dbReference type="SAM" id="MobiDB-lite"/>
    </source>
</evidence>
<dbReference type="OrthoDB" id="5084201at2"/>
<keyword evidence="2" id="KW-1133">Transmembrane helix</keyword>
<dbReference type="Proteomes" id="UP000187185">
    <property type="component" value="Chromosome"/>
</dbReference>
<dbReference type="STRING" id="36805.BOH66_10015"/>
<keyword evidence="2" id="KW-0812">Transmembrane</keyword>
<proteinExistence type="predicted"/>
<accession>A0A1P8U8V4</accession>
<protein>
    <submittedName>
        <fullName evidence="3">Dioxygenase</fullName>
    </submittedName>
</protein>
<evidence type="ECO:0000313" key="3">
    <source>
        <dbReference type="EMBL" id="APZ34533.1"/>
    </source>
</evidence>
<name>A0A1P8U8V4_9MICO</name>
<evidence type="ECO:0000256" key="2">
    <source>
        <dbReference type="SAM" id="Phobius"/>
    </source>
</evidence>
<keyword evidence="2" id="KW-0472">Membrane</keyword>
<feature type="region of interest" description="Disordered" evidence="1">
    <location>
        <begin position="63"/>
        <end position="99"/>
    </location>
</feature>
<organism evidence="3 4">
    <name type="scientific">Microbacterium aurum</name>
    <dbReference type="NCBI Taxonomy" id="36805"/>
    <lineage>
        <taxon>Bacteria</taxon>
        <taxon>Bacillati</taxon>
        <taxon>Actinomycetota</taxon>
        <taxon>Actinomycetes</taxon>
        <taxon>Micrococcales</taxon>
        <taxon>Microbacteriaceae</taxon>
        <taxon>Microbacterium</taxon>
    </lineage>
</organism>
<dbReference type="AlphaFoldDB" id="A0A1P8U8V4"/>
<sequence>MAAGAGRSKSRVEQERARVYRARQEFHQGLIARRRRDNLIAGVAGGALILAVIGGQIAFYTVGPGAPVPSPSATPTPSDAPTPAPTTEPAPVESPAPTP</sequence>